<evidence type="ECO:0000313" key="3">
    <source>
        <dbReference type="Proteomes" id="UP000565441"/>
    </source>
</evidence>
<feature type="compositionally biased region" description="Polar residues" evidence="1">
    <location>
        <begin position="1"/>
        <end position="13"/>
    </location>
</feature>
<dbReference type="OrthoDB" id="2537258at2759"/>
<gene>
    <name evidence="2" type="ORF">D9615_005151</name>
</gene>
<dbReference type="AlphaFoldDB" id="A0A8H5H657"/>
<evidence type="ECO:0000313" key="2">
    <source>
        <dbReference type="EMBL" id="KAF5377443.1"/>
    </source>
</evidence>
<accession>A0A8H5H657</accession>
<proteinExistence type="predicted"/>
<feature type="compositionally biased region" description="Polar residues" evidence="1">
    <location>
        <begin position="228"/>
        <end position="242"/>
    </location>
</feature>
<dbReference type="Proteomes" id="UP000565441">
    <property type="component" value="Unassembled WGS sequence"/>
</dbReference>
<sequence length="242" mass="27107">MSSVSSPTLDSPTPRNPDDFKQLVTTAFSVIEQAPPPTLREILTAYRAKGDGDRDMLLAMLNAKTAEDQRIASVASLQRTLLEVYQAPRQQSVQYPPPPPHIMNDSHHYPTPSFVQSPRLCDKKPRRQHHQPHHHHLSSGSRSPPRVRHHANLPPMRDVQMYQHEHFPRKRHRSSLSPPSPRGYEVRPNPQPSSQRDHLPPSPYSSSGRSDSAEYSPRSRASMAIGSLLSSGPSQEANGDDL</sequence>
<feature type="region of interest" description="Disordered" evidence="1">
    <location>
        <begin position="165"/>
        <end position="242"/>
    </location>
</feature>
<dbReference type="EMBL" id="JAACJP010000023">
    <property type="protein sequence ID" value="KAF5377443.1"/>
    <property type="molecule type" value="Genomic_DNA"/>
</dbReference>
<feature type="region of interest" description="Disordered" evidence="1">
    <location>
        <begin position="1"/>
        <end position="20"/>
    </location>
</feature>
<protein>
    <submittedName>
        <fullName evidence="2">Uncharacterized protein</fullName>
    </submittedName>
</protein>
<reference evidence="2 3" key="1">
    <citation type="journal article" date="2020" name="ISME J.">
        <title>Uncovering the hidden diversity of litter-decomposition mechanisms in mushroom-forming fungi.</title>
        <authorList>
            <person name="Floudas D."/>
            <person name="Bentzer J."/>
            <person name="Ahren D."/>
            <person name="Johansson T."/>
            <person name="Persson P."/>
            <person name="Tunlid A."/>
        </authorList>
    </citation>
    <scope>NUCLEOTIDE SEQUENCE [LARGE SCALE GENOMIC DNA]</scope>
    <source>
        <strain evidence="2 3">CBS 661.87</strain>
    </source>
</reference>
<comment type="caution">
    <text evidence="2">The sequence shown here is derived from an EMBL/GenBank/DDBJ whole genome shotgun (WGS) entry which is preliminary data.</text>
</comment>
<feature type="region of interest" description="Disordered" evidence="1">
    <location>
        <begin position="91"/>
        <end position="152"/>
    </location>
</feature>
<name>A0A8H5H657_9AGAR</name>
<organism evidence="2 3">
    <name type="scientific">Tricholomella constricta</name>
    <dbReference type="NCBI Taxonomy" id="117010"/>
    <lineage>
        <taxon>Eukaryota</taxon>
        <taxon>Fungi</taxon>
        <taxon>Dikarya</taxon>
        <taxon>Basidiomycota</taxon>
        <taxon>Agaricomycotina</taxon>
        <taxon>Agaricomycetes</taxon>
        <taxon>Agaricomycetidae</taxon>
        <taxon>Agaricales</taxon>
        <taxon>Tricholomatineae</taxon>
        <taxon>Lyophyllaceae</taxon>
        <taxon>Tricholomella</taxon>
    </lineage>
</organism>
<keyword evidence="3" id="KW-1185">Reference proteome</keyword>
<evidence type="ECO:0000256" key="1">
    <source>
        <dbReference type="SAM" id="MobiDB-lite"/>
    </source>
</evidence>
<feature type="compositionally biased region" description="Basic residues" evidence="1">
    <location>
        <begin position="124"/>
        <end position="137"/>
    </location>
</feature>